<dbReference type="InterPro" id="IPR035210">
    <property type="entry name" value="DUF5455"/>
</dbReference>
<dbReference type="Proteomes" id="UP000241426">
    <property type="component" value="Unassembled WGS sequence"/>
</dbReference>
<dbReference type="GO" id="GO:0033644">
    <property type="term" value="C:host cell membrane"/>
    <property type="evidence" value="ECO:0007669"/>
    <property type="project" value="UniProtKB-SubCell"/>
</dbReference>
<keyword evidence="2 6" id="KW-0812">Transmembrane</keyword>
<evidence type="ECO:0000256" key="5">
    <source>
        <dbReference type="ARBA" id="ARBA00023136"/>
    </source>
</evidence>
<feature type="transmembrane region" description="Helical" evidence="6">
    <location>
        <begin position="83"/>
        <end position="103"/>
    </location>
</feature>
<evidence type="ECO:0000256" key="1">
    <source>
        <dbReference type="ARBA" id="ARBA00004551"/>
    </source>
</evidence>
<keyword evidence="5 6" id="KW-0472">Membrane</keyword>
<evidence type="ECO:0000256" key="6">
    <source>
        <dbReference type="SAM" id="Phobius"/>
    </source>
</evidence>
<gene>
    <name evidence="7" type="ORF">C9J27_18990</name>
</gene>
<feature type="transmembrane region" description="Helical" evidence="6">
    <location>
        <begin position="49"/>
        <end position="77"/>
    </location>
</feature>
<name>A0A2T3KDX3_9GAMM</name>
<keyword evidence="3" id="KW-1043">Host membrane</keyword>
<feature type="transmembrane region" description="Helical" evidence="6">
    <location>
        <begin position="24"/>
        <end position="42"/>
    </location>
</feature>
<organism evidence="7 8">
    <name type="scientific">Photobacterium kishitanii</name>
    <dbReference type="NCBI Taxonomy" id="318456"/>
    <lineage>
        <taxon>Bacteria</taxon>
        <taxon>Pseudomonadati</taxon>
        <taxon>Pseudomonadota</taxon>
        <taxon>Gammaproteobacteria</taxon>
        <taxon>Vibrionales</taxon>
        <taxon>Vibrionaceae</taxon>
        <taxon>Photobacterium</taxon>
    </lineage>
</organism>
<proteinExistence type="predicted"/>
<keyword evidence="4 6" id="KW-1133">Transmembrane helix</keyword>
<sequence length="123" mass="13690">MALLLLPVIVQGIARFTKFPALIAALFSIATSIFTFFLKFFTRRVITNLVIVSMITASAVLAYTAIESLLLTIKFYVPPEVSVGLAIIAPTNFTACASVLFSARLIRWVWEWKAWVIQTMSNT</sequence>
<accession>A0A2T3KDX3</accession>
<evidence type="ECO:0000256" key="2">
    <source>
        <dbReference type="ARBA" id="ARBA00022692"/>
    </source>
</evidence>
<dbReference type="AlphaFoldDB" id="A0A2T3KDX3"/>
<protein>
    <submittedName>
        <fullName evidence="7">Uncharacterized protein</fullName>
    </submittedName>
</protein>
<dbReference type="Pfam" id="PF17537">
    <property type="entry name" value="DUF5455"/>
    <property type="match status" value="1"/>
</dbReference>
<dbReference type="RefSeq" id="WP_065173225.1">
    <property type="nucleotide sequence ID" value="NZ_JAUZMX010000002.1"/>
</dbReference>
<evidence type="ECO:0000256" key="4">
    <source>
        <dbReference type="ARBA" id="ARBA00022989"/>
    </source>
</evidence>
<comment type="subcellular location">
    <subcellularLocation>
        <location evidence="1">Host membrane</location>
    </subcellularLocation>
</comment>
<dbReference type="EMBL" id="PYNF01000021">
    <property type="protein sequence ID" value="PSU95084.1"/>
    <property type="molecule type" value="Genomic_DNA"/>
</dbReference>
<comment type="caution">
    <text evidence="7">The sequence shown here is derived from an EMBL/GenBank/DDBJ whole genome shotgun (WGS) entry which is preliminary data.</text>
</comment>
<reference evidence="7 8" key="1">
    <citation type="submission" date="2018-01" db="EMBL/GenBank/DDBJ databases">
        <title>Whole genome sequencing of Histamine producing bacteria.</title>
        <authorList>
            <person name="Butler K."/>
        </authorList>
    </citation>
    <scope>NUCLEOTIDE SEQUENCE [LARGE SCALE GENOMIC DNA]</scope>
    <source>
        <strain evidence="7 8">FS-7.2</strain>
    </source>
</reference>
<evidence type="ECO:0000256" key="3">
    <source>
        <dbReference type="ARBA" id="ARBA00022870"/>
    </source>
</evidence>
<evidence type="ECO:0000313" key="7">
    <source>
        <dbReference type="EMBL" id="PSU95084.1"/>
    </source>
</evidence>
<evidence type="ECO:0000313" key="8">
    <source>
        <dbReference type="Proteomes" id="UP000241426"/>
    </source>
</evidence>